<keyword evidence="6" id="KW-0812">Transmembrane</keyword>
<evidence type="ECO:0000313" key="7">
    <source>
        <dbReference type="EnsemblPlants" id="QL93p0073_1100:mrna"/>
    </source>
</evidence>
<keyword evidence="5" id="KW-0067">ATP-binding</keyword>
<dbReference type="Gene3D" id="3.30.200.20">
    <property type="entry name" value="Phosphorylase Kinase, domain 1"/>
    <property type="match status" value="1"/>
</dbReference>
<reference evidence="7" key="1">
    <citation type="submission" date="2021-01" db="UniProtKB">
        <authorList>
            <consortium name="EnsemblPlants"/>
        </authorList>
    </citation>
    <scope>IDENTIFICATION</scope>
</reference>
<dbReference type="GO" id="GO:0004674">
    <property type="term" value="F:protein serine/threonine kinase activity"/>
    <property type="evidence" value="ECO:0007669"/>
    <property type="project" value="UniProtKB-KW"/>
</dbReference>
<dbReference type="InParanoid" id="A0A7N2RFA5"/>
<evidence type="ECO:0000256" key="5">
    <source>
        <dbReference type="ARBA" id="ARBA00022840"/>
    </source>
</evidence>
<evidence type="ECO:0000256" key="1">
    <source>
        <dbReference type="ARBA" id="ARBA00022527"/>
    </source>
</evidence>
<keyword evidence="2" id="KW-0808">Transferase</keyword>
<evidence type="ECO:0000256" key="6">
    <source>
        <dbReference type="SAM" id="Phobius"/>
    </source>
</evidence>
<name>A0A7N2RFA5_QUELO</name>
<protein>
    <submittedName>
        <fullName evidence="7">Uncharacterized protein</fullName>
    </submittedName>
</protein>
<keyword evidence="6" id="KW-0472">Membrane</keyword>
<organism evidence="7 8">
    <name type="scientific">Quercus lobata</name>
    <name type="common">Valley oak</name>
    <dbReference type="NCBI Taxonomy" id="97700"/>
    <lineage>
        <taxon>Eukaryota</taxon>
        <taxon>Viridiplantae</taxon>
        <taxon>Streptophyta</taxon>
        <taxon>Embryophyta</taxon>
        <taxon>Tracheophyta</taxon>
        <taxon>Spermatophyta</taxon>
        <taxon>Magnoliopsida</taxon>
        <taxon>eudicotyledons</taxon>
        <taxon>Gunneridae</taxon>
        <taxon>Pentapetalae</taxon>
        <taxon>rosids</taxon>
        <taxon>fabids</taxon>
        <taxon>Fagales</taxon>
        <taxon>Fagaceae</taxon>
        <taxon>Quercus</taxon>
    </lineage>
</organism>
<dbReference type="PANTHER" id="PTHR27002">
    <property type="entry name" value="RECEPTOR-LIKE SERINE/THREONINE-PROTEIN KINASE SD1-8"/>
    <property type="match status" value="1"/>
</dbReference>
<dbReference type="SUPFAM" id="SSF56112">
    <property type="entry name" value="Protein kinase-like (PK-like)"/>
    <property type="match status" value="1"/>
</dbReference>
<accession>A0A7N2RFA5</accession>
<proteinExistence type="predicted"/>
<dbReference type="Gramene" id="QL93p0073_1100:mrna">
    <property type="protein sequence ID" value="QL93p0073_1100:mrna"/>
    <property type="gene ID" value="QL93p0073_1100"/>
</dbReference>
<dbReference type="PANTHER" id="PTHR27002:SF804">
    <property type="entry name" value="OS02G0710500 PROTEIN"/>
    <property type="match status" value="1"/>
</dbReference>
<feature type="transmembrane region" description="Helical" evidence="6">
    <location>
        <begin position="21"/>
        <end position="46"/>
    </location>
</feature>
<keyword evidence="8" id="KW-1185">Reference proteome</keyword>
<evidence type="ECO:0000313" key="8">
    <source>
        <dbReference type="Proteomes" id="UP000594261"/>
    </source>
</evidence>
<dbReference type="GO" id="GO:0005524">
    <property type="term" value="F:ATP binding"/>
    <property type="evidence" value="ECO:0007669"/>
    <property type="project" value="UniProtKB-KW"/>
</dbReference>
<dbReference type="GO" id="GO:0005886">
    <property type="term" value="C:plasma membrane"/>
    <property type="evidence" value="ECO:0007669"/>
    <property type="project" value="TreeGrafter"/>
</dbReference>
<dbReference type="InterPro" id="IPR011009">
    <property type="entry name" value="Kinase-like_dom_sf"/>
</dbReference>
<evidence type="ECO:0000256" key="3">
    <source>
        <dbReference type="ARBA" id="ARBA00022741"/>
    </source>
</evidence>
<keyword evidence="1" id="KW-0723">Serine/threonine-protein kinase</keyword>
<keyword evidence="4" id="KW-0418">Kinase</keyword>
<evidence type="ECO:0000256" key="2">
    <source>
        <dbReference type="ARBA" id="ARBA00022679"/>
    </source>
</evidence>
<keyword evidence="6" id="KW-1133">Transmembrane helix</keyword>
<keyword evidence="3" id="KW-0547">Nucleotide-binding</keyword>
<dbReference type="AlphaFoldDB" id="A0A7N2RFA5"/>
<dbReference type="Proteomes" id="UP000594261">
    <property type="component" value="Unassembled WGS sequence"/>
</dbReference>
<evidence type="ECO:0000256" key="4">
    <source>
        <dbReference type="ARBA" id="ARBA00022777"/>
    </source>
</evidence>
<sequence>MLRLFYMMRNRRWRKEDNKHGNHYYIINCINCSSCSFLGFLVLFILNQDETGARSHSILADSSLLARDDEDDGEIHYFDFTTILTATNNFSDVNKLGEGGFGPVYKKEMNNY</sequence>
<dbReference type="EnsemblPlants" id="QL93p0073_1100:mrna">
    <property type="protein sequence ID" value="QL93p0073_1100:mrna"/>
    <property type="gene ID" value="QL93p0073_1100"/>
</dbReference>